<feature type="transmembrane region" description="Helical" evidence="6">
    <location>
        <begin position="148"/>
        <end position="173"/>
    </location>
</feature>
<dbReference type="GO" id="GO:0017004">
    <property type="term" value="P:cytochrome complex assembly"/>
    <property type="evidence" value="ECO:0007669"/>
    <property type="project" value="InterPro"/>
</dbReference>
<evidence type="ECO:0000256" key="4">
    <source>
        <dbReference type="ARBA" id="ARBA00022989"/>
    </source>
</evidence>
<evidence type="ECO:0000256" key="6">
    <source>
        <dbReference type="SAM" id="Phobius"/>
    </source>
</evidence>
<name>A0A2M9DAK3_9MICO</name>
<proteinExistence type="inferred from homology"/>
<feature type="domain" description="Cytochrome C biogenesis protein transmembrane" evidence="7">
    <location>
        <begin position="8"/>
        <end position="184"/>
    </location>
</feature>
<reference evidence="8 9" key="1">
    <citation type="submission" date="2017-11" db="EMBL/GenBank/DDBJ databases">
        <title>Genomic Encyclopedia of Archaeal and Bacterial Type Strains, Phase II (KMG-II): From Individual Species to Whole Genera.</title>
        <authorList>
            <person name="Goeker M."/>
        </authorList>
    </citation>
    <scope>NUCLEOTIDE SEQUENCE [LARGE SCALE GENOMIC DNA]</scope>
    <source>
        <strain evidence="8 9">DSM 16400</strain>
    </source>
</reference>
<accession>A0A2M9DAK3</accession>
<evidence type="ECO:0000256" key="2">
    <source>
        <dbReference type="ARBA" id="ARBA00006143"/>
    </source>
</evidence>
<feature type="transmembrane region" description="Helical" evidence="6">
    <location>
        <begin position="249"/>
        <end position="269"/>
    </location>
</feature>
<keyword evidence="9" id="KW-1185">Reference proteome</keyword>
<feature type="transmembrane region" description="Helical" evidence="6">
    <location>
        <begin position="194"/>
        <end position="216"/>
    </location>
</feature>
<feature type="transmembrane region" description="Helical" evidence="6">
    <location>
        <begin position="117"/>
        <end position="142"/>
    </location>
</feature>
<keyword evidence="5 6" id="KW-0472">Membrane</keyword>
<gene>
    <name evidence="8" type="ORF">CLV85_1725</name>
</gene>
<evidence type="ECO:0000259" key="7">
    <source>
        <dbReference type="Pfam" id="PF02683"/>
    </source>
</evidence>
<dbReference type="PANTHER" id="PTHR31272:SF4">
    <property type="entry name" value="CYTOCHROME C-TYPE BIOGENESIS PROTEIN HI_1454-RELATED"/>
    <property type="match status" value="1"/>
</dbReference>
<feature type="transmembrane region" description="Helical" evidence="6">
    <location>
        <begin position="6"/>
        <end position="32"/>
    </location>
</feature>
<organism evidence="8 9">
    <name type="scientific">Salinibacterium amurskyense</name>
    <dbReference type="NCBI Taxonomy" id="205941"/>
    <lineage>
        <taxon>Bacteria</taxon>
        <taxon>Bacillati</taxon>
        <taxon>Actinomycetota</taxon>
        <taxon>Actinomycetes</taxon>
        <taxon>Micrococcales</taxon>
        <taxon>Microbacteriaceae</taxon>
        <taxon>Salinibacterium</taxon>
    </lineage>
</organism>
<dbReference type="RefSeq" id="WP_100389112.1">
    <property type="nucleotide sequence ID" value="NZ_BMZU01000001.1"/>
</dbReference>
<dbReference type="GO" id="GO:0016020">
    <property type="term" value="C:membrane"/>
    <property type="evidence" value="ECO:0007669"/>
    <property type="project" value="UniProtKB-SubCell"/>
</dbReference>
<evidence type="ECO:0000313" key="8">
    <source>
        <dbReference type="EMBL" id="PJJ82523.1"/>
    </source>
</evidence>
<evidence type="ECO:0000256" key="1">
    <source>
        <dbReference type="ARBA" id="ARBA00004141"/>
    </source>
</evidence>
<feature type="transmembrane region" description="Helical" evidence="6">
    <location>
        <begin position="74"/>
        <end position="96"/>
    </location>
</feature>
<evidence type="ECO:0000313" key="9">
    <source>
        <dbReference type="Proteomes" id="UP000231742"/>
    </source>
</evidence>
<dbReference type="AlphaFoldDB" id="A0A2M9DAK3"/>
<feature type="transmembrane region" description="Helical" evidence="6">
    <location>
        <begin position="44"/>
        <end position="68"/>
    </location>
</feature>
<protein>
    <submittedName>
        <fullName evidence="8">Cytochrome c biogenesis protein CcdA</fullName>
    </submittedName>
</protein>
<comment type="caution">
    <text evidence="8">The sequence shown here is derived from an EMBL/GenBank/DDBJ whole genome shotgun (WGS) entry which is preliminary data.</text>
</comment>
<dbReference type="InterPro" id="IPR003834">
    <property type="entry name" value="Cyt_c_assmbl_TM_dom"/>
</dbReference>
<evidence type="ECO:0000256" key="3">
    <source>
        <dbReference type="ARBA" id="ARBA00022692"/>
    </source>
</evidence>
<dbReference type="InterPro" id="IPR051790">
    <property type="entry name" value="Cytochrome_c-biogenesis_DsbD"/>
</dbReference>
<dbReference type="EMBL" id="PGFH01000001">
    <property type="protein sequence ID" value="PJJ82523.1"/>
    <property type="molecule type" value="Genomic_DNA"/>
</dbReference>
<sequence length="292" mass="29821">MDIGYAGAFIGGLFALLSPCSVMLLPAFFAYAFGSASALFARTVLFFGGLITTLIPLGVFSATLGSLVNENRGALIVGAAVLVIAAGAVQLFAIPVPGLTRTESADAATDRTSAVSVFALGMVYAVAGVCAGPILGSVLAVAALSGNAVYGAIMLTLYALGLTVPLLVLAAVWKRLGARGRRWLRPRTLTIRGWSNSWTMIVSGALTIGIGILLLVSDGTASLGGVIPITFQYRAESWAATTGSSIDNALFLGAAVALSAAVAGVVWLVSRRSQARAQALDEVPAESRSLEG</sequence>
<keyword evidence="4 6" id="KW-1133">Transmembrane helix</keyword>
<comment type="subcellular location">
    <subcellularLocation>
        <location evidence="1">Membrane</location>
        <topology evidence="1">Multi-pass membrane protein</topology>
    </subcellularLocation>
</comment>
<dbReference type="PANTHER" id="PTHR31272">
    <property type="entry name" value="CYTOCHROME C-TYPE BIOGENESIS PROTEIN HI_1454-RELATED"/>
    <property type="match status" value="1"/>
</dbReference>
<keyword evidence="3 6" id="KW-0812">Transmembrane</keyword>
<dbReference type="OrthoDB" id="4332145at2"/>
<dbReference type="Proteomes" id="UP000231742">
    <property type="component" value="Unassembled WGS sequence"/>
</dbReference>
<evidence type="ECO:0000256" key="5">
    <source>
        <dbReference type="ARBA" id="ARBA00023136"/>
    </source>
</evidence>
<dbReference type="Pfam" id="PF02683">
    <property type="entry name" value="DsbD_TM"/>
    <property type="match status" value="1"/>
</dbReference>
<comment type="similarity">
    <text evidence="2">Belongs to the DsbD family.</text>
</comment>